<dbReference type="Pfam" id="PF01435">
    <property type="entry name" value="Peptidase_M48"/>
    <property type="match status" value="1"/>
</dbReference>
<keyword evidence="5 9" id="KW-0482">Metalloprotease</keyword>
<name>A0A1W0W9Z8_HYPEX</name>
<comment type="caution">
    <text evidence="12">The sequence shown here is derived from an EMBL/GenBank/DDBJ whole genome shotgun (WGS) entry which is preliminary data.</text>
</comment>
<keyword evidence="9" id="KW-0256">Endoplasmic reticulum</keyword>
<dbReference type="InterPro" id="IPR001915">
    <property type="entry name" value="Peptidase_M48"/>
</dbReference>
<keyword evidence="3 9" id="KW-0378">Hydrolase</keyword>
<dbReference type="Pfam" id="PF16491">
    <property type="entry name" value="Peptidase_M48_N"/>
    <property type="match status" value="1"/>
</dbReference>
<evidence type="ECO:0000256" key="4">
    <source>
        <dbReference type="ARBA" id="ARBA00022833"/>
    </source>
</evidence>
<dbReference type="InterPro" id="IPR027057">
    <property type="entry name" value="CAXX_Prtase_1"/>
</dbReference>
<evidence type="ECO:0000256" key="9">
    <source>
        <dbReference type="RuleBase" id="RU366005"/>
    </source>
</evidence>
<feature type="transmembrane region" description="Helical" evidence="9">
    <location>
        <begin position="193"/>
        <end position="212"/>
    </location>
</feature>
<sequence length="464" mass="53569">MAAHHSVFYGEPRFIFWACLSFSWIVYLWDLFLSVREYLAQKNAKKVPVRLEKSITKEEFEKSRVYTLDKSAFSFFMGAVSQIELTLILLFNGLPWLWNVSDRLVPGEWNKIGHEIFQTLVFLLLAQVYQTLVSLPFSLYKTFVIEERHGMNKQTVGYFFKDLVKKFVVFNVIITNVVVPLLIYVIHIGGDYAFFYAWLFSVVVFLFISFVYQDYIAPIFDTYKPVPEGSLREQIVALAQKLKFPLHRLYIVEGSKRSAHANAYFFGMFNKKTIVLFDTLFGPEKENKEKETPNPDVLGDTVVQTDKEKEALLGCSDDEIVAVLSHELGHWALGHYWKNILIAMTSLLMSFAVFGFLYQNKAIYQAFGFNNERPVLIGLMIILQYIYAPVNEVLGFAMTTLSRVFEFQADNFAKKLNAAEALKGALIKLNQTNKGFPIHDWLYSMFNHSHPTLEERLAVLDKVE</sequence>
<dbReference type="Gene3D" id="3.30.2010.10">
    <property type="entry name" value="Metalloproteases ('zincins'), catalytic domain"/>
    <property type="match status" value="1"/>
</dbReference>
<feature type="binding site" evidence="8">
    <location>
        <position position="406"/>
    </location>
    <ligand>
        <name>Zn(2+)</name>
        <dbReference type="ChEBI" id="CHEBI:29105"/>
        <note>catalytic</note>
    </ligand>
</feature>
<evidence type="ECO:0000259" key="10">
    <source>
        <dbReference type="Pfam" id="PF01435"/>
    </source>
</evidence>
<feature type="domain" description="Peptidase M48" evidence="10">
    <location>
        <begin position="227"/>
        <end position="462"/>
    </location>
</feature>
<feature type="active site" evidence="7">
    <location>
        <position position="327"/>
    </location>
</feature>
<dbReference type="PANTHER" id="PTHR10120">
    <property type="entry name" value="CAAX PRENYL PROTEASE 1"/>
    <property type="match status" value="1"/>
</dbReference>
<comment type="similarity">
    <text evidence="9">Belongs to the peptidase M48A family.</text>
</comment>
<feature type="domain" description="CAAX prenyl protease 1 N-terminal" evidence="11">
    <location>
        <begin position="41"/>
        <end position="221"/>
    </location>
</feature>
<evidence type="ECO:0000256" key="7">
    <source>
        <dbReference type="PIRSR" id="PIRSR627057-1"/>
    </source>
</evidence>
<dbReference type="Proteomes" id="UP000192578">
    <property type="component" value="Unassembled WGS sequence"/>
</dbReference>
<feature type="transmembrane region" description="Helical" evidence="9">
    <location>
        <begin position="167"/>
        <end position="187"/>
    </location>
</feature>
<keyword evidence="9" id="KW-0472">Membrane</keyword>
<evidence type="ECO:0000256" key="3">
    <source>
        <dbReference type="ARBA" id="ARBA00022801"/>
    </source>
</evidence>
<dbReference type="CDD" id="cd07343">
    <property type="entry name" value="M48A_Zmpste24p_like"/>
    <property type="match status" value="1"/>
</dbReference>
<evidence type="ECO:0000256" key="5">
    <source>
        <dbReference type="ARBA" id="ARBA00023049"/>
    </source>
</evidence>
<feature type="active site" description="Proton donor" evidence="7">
    <location>
        <position position="410"/>
    </location>
</feature>
<comment type="cofactor">
    <cofactor evidence="8 9">
        <name>Zn(2+)</name>
        <dbReference type="ChEBI" id="CHEBI:29105"/>
    </cofactor>
    <text evidence="8 9">Binds 1 zinc ion per subunit.</text>
</comment>
<feature type="transmembrane region" description="Helical" evidence="9">
    <location>
        <begin position="14"/>
        <end position="35"/>
    </location>
</feature>
<evidence type="ECO:0000256" key="2">
    <source>
        <dbReference type="ARBA" id="ARBA00022723"/>
    </source>
</evidence>
<feature type="transmembrane region" description="Helical" evidence="9">
    <location>
        <begin position="72"/>
        <end position="96"/>
    </location>
</feature>
<feature type="transmembrane region" description="Helical" evidence="9">
    <location>
        <begin position="116"/>
        <end position="140"/>
    </location>
</feature>
<gene>
    <name evidence="12" type="ORF">BV898_13724</name>
</gene>
<evidence type="ECO:0000259" key="11">
    <source>
        <dbReference type="Pfam" id="PF16491"/>
    </source>
</evidence>
<comment type="catalytic activity">
    <reaction evidence="6 9">
        <text>Hydrolyzes the peptide bond -P2-(S-farnesyl or geranylgeranyl)C-P1'-P2'-P3'-COOH where P1' and P2' are amino acids with aliphatic side chains and P3' is any C-terminal residue.</text>
        <dbReference type="EC" id="3.4.24.84"/>
    </reaction>
</comment>
<dbReference type="AlphaFoldDB" id="A0A1W0W9Z8"/>
<dbReference type="GO" id="GO:0071586">
    <property type="term" value="P:CAAX-box protein processing"/>
    <property type="evidence" value="ECO:0007669"/>
    <property type="project" value="UniProtKB-UniRule"/>
</dbReference>
<organism evidence="12 13">
    <name type="scientific">Hypsibius exemplaris</name>
    <name type="common">Freshwater tardigrade</name>
    <dbReference type="NCBI Taxonomy" id="2072580"/>
    <lineage>
        <taxon>Eukaryota</taxon>
        <taxon>Metazoa</taxon>
        <taxon>Ecdysozoa</taxon>
        <taxon>Tardigrada</taxon>
        <taxon>Eutardigrada</taxon>
        <taxon>Parachela</taxon>
        <taxon>Hypsibioidea</taxon>
        <taxon>Hypsibiidae</taxon>
        <taxon>Hypsibius</taxon>
    </lineage>
</organism>
<reference evidence="13" key="1">
    <citation type="submission" date="2017-01" db="EMBL/GenBank/DDBJ databases">
        <title>Comparative genomics of anhydrobiosis in the tardigrade Hypsibius dujardini.</title>
        <authorList>
            <person name="Yoshida Y."/>
            <person name="Koutsovoulos G."/>
            <person name="Laetsch D."/>
            <person name="Stevens L."/>
            <person name="Kumar S."/>
            <person name="Horikawa D."/>
            <person name="Ishino K."/>
            <person name="Komine S."/>
            <person name="Tomita M."/>
            <person name="Blaxter M."/>
            <person name="Arakawa K."/>
        </authorList>
    </citation>
    <scope>NUCLEOTIDE SEQUENCE [LARGE SCALE GENOMIC DNA]</scope>
    <source>
        <strain evidence="13">Z151</strain>
    </source>
</reference>
<evidence type="ECO:0000256" key="1">
    <source>
        <dbReference type="ARBA" id="ARBA00022670"/>
    </source>
</evidence>
<feature type="transmembrane region" description="Helical" evidence="9">
    <location>
        <begin position="340"/>
        <end position="357"/>
    </location>
</feature>
<evidence type="ECO:0000256" key="6">
    <source>
        <dbReference type="ARBA" id="ARBA00044456"/>
    </source>
</evidence>
<proteinExistence type="inferred from homology"/>
<accession>A0A1W0W9Z8</accession>
<feature type="binding site" evidence="8">
    <location>
        <position position="330"/>
    </location>
    <ligand>
        <name>Zn(2+)</name>
        <dbReference type="ChEBI" id="CHEBI:29105"/>
        <note>catalytic</note>
    </ligand>
</feature>
<keyword evidence="13" id="KW-1185">Reference proteome</keyword>
<feature type="transmembrane region" description="Helical" evidence="9">
    <location>
        <begin position="377"/>
        <end position="398"/>
    </location>
</feature>
<evidence type="ECO:0000256" key="8">
    <source>
        <dbReference type="PIRSR" id="PIRSR627057-2"/>
    </source>
</evidence>
<dbReference type="OrthoDB" id="360839at2759"/>
<dbReference type="EC" id="3.4.24.84" evidence="9"/>
<dbReference type="GO" id="GO:0046872">
    <property type="term" value="F:metal ion binding"/>
    <property type="evidence" value="ECO:0007669"/>
    <property type="project" value="UniProtKB-UniRule"/>
</dbReference>
<dbReference type="EMBL" id="MTYJ01000156">
    <property type="protein sequence ID" value="OQV12000.1"/>
    <property type="molecule type" value="Genomic_DNA"/>
</dbReference>
<protein>
    <recommendedName>
        <fullName evidence="9">CAAX prenyl protease</fullName>
        <ecNumber evidence="9">3.4.24.84</ecNumber>
    </recommendedName>
</protein>
<dbReference type="InterPro" id="IPR032456">
    <property type="entry name" value="Peptidase_M48_N"/>
</dbReference>
<dbReference type="GO" id="GO:0005789">
    <property type="term" value="C:endoplasmic reticulum membrane"/>
    <property type="evidence" value="ECO:0007669"/>
    <property type="project" value="UniProtKB-SubCell"/>
</dbReference>
<keyword evidence="2 8" id="KW-0479">Metal-binding</keyword>
<keyword evidence="4 8" id="KW-0862">Zinc</keyword>
<comment type="subcellular location">
    <subcellularLocation>
        <location evidence="9">Endoplasmic reticulum membrane</location>
        <topology evidence="9">Multi-pass membrane protein</topology>
    </subcellularLocation>
</comment>
<evidence type="ECO:0000313" key="12">
    <source>
        <dbReference type="EMBL" id="OQV12000.1"/>
    </source>
</evidence>
<keyword evidence="9" id="KW-0812">Transmembrane</keyword>
<evidence type="ECO:0000313" key="13">
    <source>
        <dbReference type="Proteomes" id="UP000192578"/>
    </source>
</evidence>
<comment type="function">
    <text evidence="9">Proteolytically removes the C-terminal three residues of farnesylated proteins.</text>
</comment>
<keyword evidence="9" id="KW-1133">Transmembrane helix</keyword>
<keyword evidence="1 9" id="KW-0645">Protease</keyword>
<dbReference type="GO" id="GO:0004222">
    <property type="term" value="F:metalloendopeptidase activity"/>
    <property type="evidence" value="ECO:0007669"/>
    <property type="project" value="UniProtKB-UniRule"/>
</dbReference>
<feature type="binding site" evidence="8">
    <location>
        <position position="326"/>
    </location>
    <ligand>
        <name>Zn(2+)</name>
        <dbReference type="ChEBI" id="CHEBI:29105"/>
        <note>catalytic</note>
    </ligand>
</feature>